<dbReference type="EMBL" id="HACG01034706">
    <property type="protein sequence ID" value="CEK81571.1"/>
    <property type="molecule type" value="Transcribed_RNA"/>
</dbReference>
<organism evidence="1">
    <name type="scientific">Arion vulgaris</name>
    <dbReference type="NCBI Taxonomy" id="1028688"/>
    <lineage>
        <taxon>Eukaryota</taxon>
        <taxon>Metazoa</taxon>
        <taxon>Spiralia</taxon>
        <taxon>Lophotrochozoa</taxon>
        <taxon>Mollusca</taxon>
        <taxon>Gastropoda</taxon>
        <taxon>Heterobranchia</taxon>
        <taxon>Euthyneura</taxon>
        <taxon>Panpulmonata</taxon>
        <taxon>Eupulmonata</taxon>
        <taxon>Stylommatophora</taxon>
        <taxon>Helicina</taxon>
        <taxon>Arionoidea</taxon>
        <taxon>Arionidae</taxon>
        <taxon>Arion</taxon>
    </lineage>
</organism>
<name>A0A0B7ANJ8_9EUPU</name>
<reference evidence="1" key="1">
    <citation type="submission" date="2014-12" db="EMBL/GenBank/DDBJ databases">
        <title>Insight into the proteome of Arion vulgaris.</title>
        <authorList>
            <person name="Aradska J."/>
            <person name="Bulat T."/>
            <person name="Smidak R."/>
            <person name="Sarate P."/>
            <person name="Gangsoo J."/>
            <person name="Sialana F."/>
            <person name="Bilban M."/>
            <person name="Lubec G."/>
        </authorList>
    </citation>
    <scope>NUCLEOTIDE SEQUENCE</scope>
    <source>
        <tissue evidence="1">Skin</tissue>
    </source>
</reference>
<evidence type="ECO:0000313" key="1">
    <source>
        <dbReference type="EMBL" id="CEK81571.1"/>
    </source>
</evidence>
<accession>A0A0B7ANJ8</accession>
<feature type="non-terminal residue" evidence="1">
    <location>
        <position position="1"/>
    </location>
</feature>
<dbReference type="AlphaFoldDB" id="A0A0B7ANJ8"/>
<protein>
    <submittedName>
        <fullName evidence="1">Uncharacterized protein</fullName>
    </submittedName>
</protein>
<sequence length="90" mass="10319">STCNVDPRVKDQGLCSPMYTSKIVGLSCTQTPEFLQYVVTSAACYQLHCWKIPVKEIFKQREATCIREIFTCIDDMNKKIVCFSLTKFII</sequence>
<proteinExistence type="predicted"/>
<gene>
    <name evidence="1" type="primary">ORF126727</name>
</gene>